<proteinExistence type="predicted"/>
<protein>
    <submittedName>
        <fullName evidence="1">11313_t:CDS:1</fullName>
    </submittedName>
</protein>
<dbReference type="Proteomes" id="UP000789525">
    <property type="component" value="Unassembled WGS sequence"/>
</dbReference>
<sequence length="114" mass="12567">MKSLQHFTLMDTWNASHLLVWPLVAGAAVSGLIYALKPKAIGNIPHGSLTFLVGDFPAILESVKQGLGIGHWISQQSFKHGPIMSIHMGPLFTKVAVTDPEEIEDILHHRMDDF</sequence>
<dbReference type="EMBL" id="CAJVPT010043943">
    <property type="protein sequence ID" value="CAG8733356.1"/>
    <property type="molecule type" value="Genomic_DNA"/>
</dbReference>
<accession>A0ACA9Q136</accession>
<evidence type="ECO:0000313" key="1">
    <source>
        <dbReference type="EMBL" id="CAG8733356.1"/>
    </source>
</evidence>
<keyword evidence="2" id="KW-1185">Reference proteome</keyword>
<evidence type="ECO:0000313" key="2">
    <source>
        <dbReference type="Proteomes" id="UP000789525"/>
    </source>
</evidence>
<feature type="non-terminal residue" evidence="1">
    <location>
        <position position="114"/>
    </location>
</feature>
<reference evidence="1" key="1">
    <citation type="submission" date="2021-06" db="EMBL/GenBank/DDBJ databases">
        <authorList>
            <person name="Kallberg Y."/>
            <person name="Tangrot J."/>
            <person name="Rosling A."/>
        </authorList>
    </citation>
    <scope>NUCLEOTIDE SEQUENCE</scope>
    <source>
        <strain evidence="1">CL356</strain>
    </source>
</reference>
<organism evidence="1 2">
    <name type="scientific">Acaulospora colombiana</name>
    <dbReference type="NCBI Taxonomy" id="27376"/>
    <lineage>
        <taxon>Eukaryota</taxon>
        <taxon>Fungi</taxon>
        <taxon>Fungi incertae sedis</taxon>
        <taxon>Mucoromycota</taxon>
        <taxon>Glomeromycotina</taxon>
        <taxon>Glomeromycetes</taxon>
        <taxon>Diversisporales</taxon>
        <taxon>Acaulosporaceae</taxon>
        <taxon>Acaulospora</taxon>
    </lineage>
</organism>
<gene>
    <name evidence="1" type="ORF">ACOLOM_LOCUS11772</name>
</gene>
<name>A0ACA9Q136_9GLOM</name>
<comment type="caution">
    <text evidence="1">The sequence shown here is derived from an EMBL/GenBank/DDBJ whole genome shotgun (WGS) entry which is preliminary data.</text>
</comment>